<dbReference type="Proteomes" id="UP000295294">
    <property type="component" value="Plasmid unnamed1"/>
</dbReference>
<protein>
    <recommendedName>
        <fullName evidence="2">histidine kinase</fullName>
        <ecNumber evidence="2">2.7.13.3</ecNumber>
    </recommendedName>
</protein>
<dbReference type="AlphaFoldDB" id="A0A4P7LGE4"/>
<dbReference type="InterPro" id="IPR013655">
    <property type="entry name" value="PAS_fold_3"/>
</dbReference>
<sequence length="420" mass="47235">MGLKAKLLLPPALISLALVAYLLVGWVPGAGPPGTRSGIVLVVAVGLALMLGILALAVHAFWRRPLDALLRSCVTSVASRNAGAGQDRFPDEFEQIRQVVTDLRACVEAAQTELALSVQQRRQQEVALRSSEERYALAMRSADDGMWEWNLQSNEFHLSERWKAMLGFEDDELPDTLQAWTERLHPADRVAVEQAIARHVEGASPRYQQQCRLMHKDGHYRWVNSLGSAIRHANGKPLRLIGMDTDVTRIKRVEDILRHIVEGTSGTCGDEFFRALVRHFAAALDVPCAFVTECTGWPPRRVHTLAFWFKDAFRDNVEYDLAGTPCEAVFEQGLPVFYPEGIGKLFPREQGFECYYGLPIQDSQGKVIGHMAFLNIRKMHEEEVLMDYVYRIFTARAAAEIERKAVLEHLTRTQVASADR</sequence>
<keyword evidence="6" id="KW-0472">Membrane</keyword>
<dbReference type="GO" id="GO:0004673">
    <property type="term" value="F:protein histidine kinase activity"/>
    <property type="evidence" value="ECO:0007669"/>
    <property type="project" value="UniProtKB-EC"/>
</dbReference>
<comment type="catalytic activity">
    <reaction evidence="1">
        <text>ATP + protein L-histidine = ADP + protein N-phospho-L-histidine.</text>
        <dbReference type="EC" id="2.7.13.3"/>
    </reaction>
</comment>
<dbReference type="OrthoDB" id="8864477at2"/>
<name>A0A4P7LGE4_9BURK</name>
<evidence type="ECO:0000256" key="6">
    <source>
        <dbReference type="SAM" id="Phobius"/>
    </source>
</evidence>
<dbReference type="InterPro" id="IPR000700">
    <property type="entry name" value="PAS-assoc_C"/>
</dbReference>
<evidence type="ECO:0000313" key="9">
    <source>
        <dbReference type="EMBL" id="QBY55150.1"/>
    </source>
</evidence>
<dbReference type="RefSeq" id="WP_135706441.1">
    <property type="nucleotide sequence ID" value="NZ_CP038636.1"/>
</dbReference>
<dbReference type="EMBL" id="CP038636">
    <property type="protein sequence ID" value="QBY55150.1"/>
    <property type="molecule type" value="Genomic_DNA"/>
</dbReference>
<dbReference type="PROSITE" id="PS50112">
    <property type="entry name" value="PAS"/>
    <property type="match status" value="1"/>
</dbReference>
<feature type="domain" description="PAS" evidence="7">
    <location>
        <begin position="131"/>
        <end position="203"/>
    </location>
</feature>
<dbReference type="SUPFAM" id="SSF55785">
    <property type="entry name" value="PYP-like sensor domain (PAS domain)"/>
    <property type="match status" value="1"/>
</dbReference>
<reference evidence="9 10" key="1">
    <citation type="submission" date="2019-03" db="EMBL/GenBank/DDBJ databases">
        <title>Efficiently degradation of phenoxyalkanoic acid herbicides by Cupriavidus oxalaticus strain X32.</title>
        <authorList>
            <person name="Sheng X."/>
        </authorList>
    </citation>
    <scope>NUCLEOTIDE SEQUENCE [LARGE SCALE GENOMIC DNA]</scope>
    <source>
        <strain evidence="9 10">X32</strain>
        <plasmid evidence="9 10">unnamed1</plasmid>
    </source>
</reference>
<organism evidence="9 10">
    <name type="scientific">Cupriavidus oxalaticus</name>
    <dbReference type="NCBI Taxonomy" id="96344"/>
    <lineage>
        <taxon>Bacteria</taxon>
        <taxon>Pseudomonadati</taxon>
        <taxon>Pseudomonadota</taxon>
        <taxon>Betaproteobacteria</taxon>
        <taxon>Burkholderiales</taxon>
        <taxon>Burkholderiaceae</taxon>
        <taxon>Cupriavidus</taxon>
    </lineage>
</organism>
<evidence type="ECO:0000259" key="7">
    <source>
        <dbReference type="PROSITE" id="PS50112"/>
    </source>
</evidence>
<evidence type="ECO:0000259" key="8">
    <source>
        <dbReference type="PROSITE" id="PS50113"/>
    </source>
</evidence>
<keyword evidence="9" id="KW-0614">Plasmid</keyword>
<evidence type="ECO:0000313" key="10">
    <source>
        <dbReference type="Proteomes" id="UP000295294"/>
    </source>
</evidence>
<evidence type="ECO:0000256" key="5">
    <source>
        <dbReference type="ARBA" id="ARBA00022777"/>
    </source>
</evidence>
<dbReference type="PROSITE" id="PS50113">
    <property type="entry name" value="PAC"/>
    <property type="match status" value="1"/>
</dbReference>
<evidence type="ECO:0000256" key="2">
    <source>
        <dbReference type="ARBA" id="ARBA00012438"/>
    </source>
</evidence>
<dbReference type="EC" id="2.7.13.3" evidence="2"/>
<keyword evidence="3" id="KW-0597">Phosphoprotein</keyword>
<accession>A0A4P7LGE4</accession>
<evidence type="ECO:0000256" key="3">
    <source>
        <dbReference type="ARBA" id="ARBA00022553"/>
    </source>
</evidence>
<dbReference type="SUPFAM" id="SSF55781">
    <property type="entry name" value="GAF domain-like"/>
    <property type="match status" value="1"/>
</dbReference>
<keyword evidence="4" id="KW-0808">Transferase</keyword>
<dbReference type="CDD" id="cd00130">
    <property type="entry name" value="PAS"/>
    <property type="match status" value="1"/>
</dbReference>
<keyword evidence="6" id="KW-0812">Transmembrane</keyword>
<feature type="domain" description="PAC" evidence="8">
    <location>
        <begin position="207"/>
        <end position="259"/>
    </location>
</feature>
<feature type="transmembrane region" description="Helical" evidence="6">
    <location>
        <begin position="7"/>
        <end position="27"/>
    </location>
</feature>
<dbReference type="PANTHER" id="PTHR43304:SF1">
    <property type="entry name" value="PAC DOMAIN-CONTAINING PROTEIN"/>
    <property type="match status" value="1"/>
</dbReference>
<dbReference type="InterPro" id="IPR052162">
    <property type="entry name" value="Sensor_kinase/Photoreceptor"/>
</dbReference>
<dbReference type="Gene3D" id="3.30.450.20">
    <property type="entry name" value="PAS domain"/>
    <property type="match status" value="1"/>
</dbReference>
<dbReference type="NCBIfam" id="TIGR00229">
    <property type="entry name" value="sensory_box"/>
    <property type="match status" value="1"/>
</dbReference>
<keyword evidence="5" id="KW-0418">Kinase</keyword>
<proteinExistence type="predicted"/>
<dbReference type="InterPro" id="IPR035965">
    <property type="entry name" value="PAS-like_dom_sf"/>
</dbReference>
<evidence type="ECO:0000256" key="4">
    <source>
        <dbReference type="ARBA" id="ARBA00022679"/>
    </source>
</evidence>
<evidence type="ECO:0000256" key="1">
    <source>
        <dbReference type="ARBA" id="ARBA00000085"/>
    </source>
</evidence>
<dbReference type="SMART" id="SM00086">
    <property type="entry name" value="PAC"/>
    <property type="match status" value="1"/>
</dbReference>
<dbReference type="SMART" id="SM00091">
    <property type="entry name" value="PAS"/>
    <property type="match status" value="1"/>
</dbReference>
<dbReference type="InterPro" id="IPR001610">
    <property type="entry name" value="PAC"/>
</dbReference>
<gene>
    <name evidence="9" type="ORF">E0W60_28855</name>
</gene>
<dbReference type="Pfam" id="PF08447">
    <property type="entry name" value="PAS_3"/>
    <property type="match status" value="1"/>
</dbReference>
<dbReference type="PANTHER" id="PTHR43304">
    <property type="entry name" value="PHYTOCHROME-LIKE PROTEIN CPH1"/>
    <property type="match status" value="1"/>
</dbReference>
<geneLocation type="plasmid" evidence="9">
    <name>unnamed1</name>
</geneLocation>
<dbReference type="InterPro" id="IPR000014">
    <property type="entry name" value="PAS"/>
</dbReference>
<keyword evidence="6" id="KW-1133">Transmembrane helix</keyword>
<dbReference type="KEGG" id="cox:E0W60_28855"/>
<feature type="transmembrane region" description="Helical" evidence="6">
    <location>
        <begin position="39"/>
        <end position="62"/>
    </location>
</feature>